<accession>A0A165PAG6</accession>
<dbReference type="Gene3D" id="1.25.10.10">
    <property type="entry name" value="Leucine-rich Repeat Variant"/>
    <property type="match status" value="1"/>
</dbReference>
<feature type="compositionally biased region" description="Polar residues" evidence="1">
    <location>
        <begin position="130"/>
        <end position="143"/>
    </location>
</feature>
<feature type="region of interest" description="Disordered" evidence="1">
    <location>
        <begin position="572"/>
        <end position="631"/>
    </location>
</feature>
<evidence type="ECO:0000259" key="2">
    <source>
        <dbReference type="SMART" id="SM01140"/>
    </source>
</evidence>
<gene>
    <name evidence="3" type="ORF">DAEQUDRAFT_751505</name>
</gene>
<dbReference type="SMART" id="SM01140">
    <property type="entry name" value="Drf_GBD"/>
    <property type="match status" value="1"/>
</dbReference>
<evidence type="ECO:0000313" key="3">
    <source>
        <dbReference type="EMBL" id="KZT67964.1"/>
    </source>
</evidence>
<dbReference type="Pfam" id="PF06371">
    <property type="entry name" value="Drf_GBD"/>
    <property type="match status" value="1"/>
</dbReference>
<reference evidence="3 4" key="1">
    <citation type="journal article" date="2016" name="Mol. Biol. Evol.">
        <title>Comparative Genomics of Early-Diverging Mushroom-Forming Fungi Provides Insights into the Origins of Lignocellulose Decay Capabilities.</title>
        <authorList>
            <person name="Nagy L.G."/>
            <person name="Riley R."/>
            <person name="Tritt A."/>
            <person name="Adam C."/>
            <person name="Daum C."/>
            <person name="Floudas D."/>
            <person name="Sun H."/>
            <person name="Yadav J.S."/>
            <person name="Pangilinan J."/>
            <person name="Larsson K.H."/>
            <person name="Matsuura K."/>
            <person name="Barry K."/>
            <person name="Labutti K."/>
            <person name="Kuo R."/>
            <person name="Ohm R.A."/>
            <person name="Bhattacharya S.S."/>
            <person name="Shirouzu T."/>
            <person name="Yoshinaga Y."/>
            <person name="Martin F.M."/>
            <person name="Grigoriev I.V."/>
            <person name="Hibbett D.S."/>
        </authorList>
    </citation>
    <scope>NUCLEOTIDE SEQUENCE [LARGE SCALE GENOMIC DNA]</scope>
    <source>
        <strain evidence="3 4">L-15889</strain>
    </source>
</reference>
<feature type="domain" description="Formin GTPase-binding" evidence="2">
    <location>
        <begin position="59"/>
        <end position="326"/>
    </location>
</feature>
<feature type="region of interest" description="Disordered" evidence="1">
    <location>
        <begin position="26"/>
        <end position="64"/>
    </location>
</feature>
<feature type="compositionally biased region" description="Polar residues" evidence="1">
    <location>
        <begin position="587"/>
        <end position="602"/>
    </location>
</feature>
<dbReference type="OrthoDB" id="2155261at2759"/>
<name>A0A165PAG6_9APHY</name>
<evidence type="ECO:0000256" key="1">
    <source>
        <dbReference type="SAM" id="MobiDB-lite"/>
    </source>
</evidence>
<feature type="region of interest" description="Disordered" evidence="1">
    <location>
        <begin position="109"/>
        <end position="143"/>
    </location>
</feature>
<organism evidence="3 4">
    <name type="scientific">Daedalea quercina L-15889</name>
    <dbReference type="NCBI Taxonomy" id="1314783"/>
    <lineage>
        <taxon>Eukaryota</taxon>
        <taxon>Fungi</taxon>
        <taxon>Dikarya</taxon>
        <taxon>Basidiomycota</taxon>
        <taxon>Agaricomycotina</taxon>
        <taxon>Agaricomycetes</taxon>
        <taxon>Polyporales</taxon>
        <taxon>Fomitopsis</taxon>
    </lineage>
</organism>
<dbReference type="SUPFAM" id="SSF48371">
    <property type="entry name" value="ARM repeat"/>
    <property type="match status" value="1"/>
</dbReference>
<proteinExistence type="predicted"/>
<dbReference type="Proteomes" id="UP000076727">
    <property type="component" value="Unassembled WGS sequence"/>
</dbReference>
<keyword evidence="4" id="KW-1185">Reference proteome</keyword>
<protein>
    <recommendedName>
        <fullName evidence="2">Formin GTPase-binding domain-containing protein</fullName>
    </recommendedName>
</protein>
<dbReference type="GO" id="GO:0031267">
    <property type="term" value="F:small GTPase binding"/>
    <property type="evidence" value="ECO:0007669"/>
    <property type="project" value="InterPro"/>
</dbReference>
<dbReference type="GO" id="GO:0030036">
    <property type="term" value="P:actin cytoskeleton organization"/>
    <property type="evidence" value="ECO:0007669"/>
    <property type="project" value="InterPro"/>
</dbReference>
<dbReference type="InterPro" id="IPR010473">
    <property type="entry name" value="GTPase-bd"/>
</dbReference>
<dbReference type="GO" id="GO:0003779">
    <property type="term" value="F:actin binding"/>
    <property type="evidence" value="ECO:0007669"/>
    <property type="project" value="InterPro"/>
</dbReference>
<dbReference type="AlphaFoldDB" id="A0A165PAG6"/>
<dbReference type="EMBL" id="KV429071">
    <property type="protein sequence ID" value="KZT67964.1"/>
    <property type="molecule type" value="Genomic_DNA"/>
</dbReference>
<dbReference type="InterPro" id="IPR016024">
    <property type="entry name" value="ARM-type_fold"/>
</dbReference>
<dbReference type="InterPro" id="IPR011989">
    <property type="entry name" value="ARM-like"/>
</dbReference>
<evidence type="ECO:0000313" key="4">
    <source>
        <dbReference type="Proteomes" id="UP000076727"/>
    </source>
</evidence>
<sequence length="631" mass="70680">MFKSILPSRRVPSTDFQMVTPPFDSILNGKENCPGPSAPGESKPSRVEKFKKRKGKEQVPGPDSYMTAHAFEKLLDELQVPDNMREKLATMDAGVKAAFVKSSKDLAIMSSKPTEPPMTPRGLRKARSIESISSPQPQKTMQSKYNLSKISDRPKFLNTHNRGVSFDAERQMLQFHERAPVPAPKPVKEKRSKNAMAPAKLQKLLSKAQATHLDIEVAKKLRLHLRNEPATWTQEFIQEGGYTTMLTRLHEILTVEWREEQHDDQLLHELLRCFKALSTSAVGSAALRSCCPAPYTQIVTVLYSDKRPGDVATRHLMVELLLGLFELYPTSALPSTGNPLGGSPTSPYGHNRTRSVPWESGVNASPSFGLVVLPPPHSSVCSLVKSLMLTQAPRPAEDDSVPVQPHFFIEKIHRPRIFKAYLEEMSNLCRDFFWIYCHPANKIWNLDETDEEKAERPRAPSGMSGGVEYEAMCYMGTHFKYLNAYCRAAEELHYPPQHPLSAYQFHRDLFASGMDRILMMARRSSQAFYPILHLELARYVRWATRSGIEIPWGVSRLMGEPPSLYRLNKPVPAEEDESVAPAPPTPSKSNKGSTSVPSSPTKVGNGYVTERPSHAAPPGQGLRRVTPMFGF</sequence>